<keyword evidence="2" id="KW-1185">Reference proteome</keyword>
<evidence type="ECO:0000313" key="2">
    <source>
        <dbReference type="Proteomes" id="UP001165587"/>
    </source>
</evidence>
<sequence length="56" mass="5784">MTVGPAPLAESAVLSLRCPGDDREGVALTVETLSGELLAASWRDADPSFGWSPNLG</sequence>
<comment type="caution">
    <text evidence="1">The sequence shown here is derived from an EMBL/GenBank/DDBJ whole genome shotgun (WGS) entry which is preliminary data.</text>
</comment>
<name>A0AA42BRP9_9MICO</name>
<dbReference type="RefSeq" id="WP_259524849.1">
    <property type="nucleotide sequence ID" value="NZ_JANLCK010000001.1"/>
</dbReference>
<dbReference type="AlphaFoldDB" id="A0AA42BRP9"/>
<dbReference type="EMBL" id="JANLCK010000001">
    <property type="protein sequence ID" value="MCS5724430.1"/>
    <property type="molecule type" value="Genomic_DNA"/>
</dbReference>
<reference evidence="1" key="1">
    <citation type="submission" date="2022-08" db="EMBL/GenBank/DDBJ databases">
        <authorList>
            <person name="Deng Y."/>
            <person name="Han X.-F."/>
            <person name="Zhang Y.-Q."/>
        </authorList>
    </citation>
    <scope>NUCLEOTIDE SEQUENCE</scope>
    <source>
        <strain evidence="1">CPCC 203407</strain>
    </source>
</reference>
<proteinExistence type="predicted"/>
<dbReference type="Proteomes" id="UP001165587">
    <property type="component" value="Unassembled WGS sequence"/>
</dbReference>
<accession>A0AA42BRP9</accession>
<gene>
    <name evidence="1" type="ORF">N1028_00825</name>
</gene>
<organism evidence="1 2">
    <name type="scientific">Herbiconiux oxytropis</name>
    <dbReference type="NCBI Taxonomy" id="2970915"/>
    <lineage>
        <taxon>Bacteria</taxon>
        <taxon>Bacillati</taxon>
        <taxon>Actinomycetota</taxon>
        <taxon>Actinomycetes</taxon>
        <taxon>Micrococcales</taxon>
        <taxon>Microbacteriaceae</taxon>
        <taxon>Herbiconiux</taxon>
    </lineage>
</organism>
<protein>
    <submittedName>
        <fullName evidence="1">Uncharacterized protein</fullName>
    </submittedName>
</protein>
<evidence type="ECO:0000313" key="1">
    <source>
        <dbReference type="EMBL" id="MCS5724430.1"/>
    </source>
</evidence>